<accession>A0A563W413</accession>
<dbReference type="Proteomes" id="UP000320055">
    <property type="component" value="Unassembled WGS sequence"/>
</dbReference>
<dbReference type="OrthoDB" id="561356at2"/>
<feature type="transmembrane region" description="Helical" evidence="1">
    <location>
        <begin position="32"/>
        <end position="51"/>
    </location>
</feature>
<evidence type="ECO:0000313" key="2">
    <source>
        <dbReference type="EMBL" id="VEP18377.1"/>
    </source>
</evidence>
<dbReference type="AlphaFoldDB" id="A0A563W413"/>
<evidence type="ECO:0000313" key="3">
    <source>
        <dbReference type="Proteomes" id="UP000320055"/>
    </source>
</evidence>
<dbReference type="RefSeq" id="WP_144867683.1">
    <property type="nucleotide sequence ID" value="NZ_LR213835.1"/>
</dbReference>
<organism evidence="2 3">
    <name type="scientific">Hyella patelloides LEGE 07179</name>
    <dbReference type="NCBI Taxonomy" id="945734"/>
    <lineage>
        <taxon>Bacteria</taxon>
        <taxon>Bacillati</taxon>
        <taxon>Cyanobacteriota</taxon>
        <taxon>Cyanophyceae</taxon>
        <taxon>Pleurocapsales</taxon>
        <taxon>Hyellaceae</taxon>
        <taxon>Hyella</taxon>
    </lineage>
</organism>
<reference evidence="2 3" key="1">
    <citation type="submission" date="2019-01" db="EMBL/GenBank/DDBJ databases">
        <authorList>
            <person name="Brito A."/>
        </authorList>
    </citation>
    <scope>NUCLEOTIDE SEQUENCE [LARGE SCALE GENOMIC DNA]</scope>
    <source>
        <strain evidence="2">1</strain>
    </source>
</reference>
<feature type="transmembrane region" description="Helical" evidence="1">
    <location>
        <begin position="5"/>
        <end position="26"/>
    </location>
</feature>
<keyword evidence="1" id="KW-0472">Membrane</keyword>
<gene>
    <name evidence="2" type="ORF">H1P_770014</name>
</gene>
<name>A0A563W413_9CYAN</name>
<evidence type="ECO:0000256" key="1">
    <source>
        <dbReference type="SAM" id="Phobius"/>
    </source>
</evidence>
<dbReference type="EMBL" id="CAACVJ010000684">
    <property type="protein sequence ID" value="VEP18377.1"/>
    <property type="molecule type" value="Genomic_DNA"/>
</dbReference>
<sequence length="67" mass="7571">MSTEIVAIAVGLVIAWLIFTWMVQILKASVSTAFTIGILLLILQIFFGINYEQILQEFNKIAQHFLS</sequence>
<protein>
    <submittedName>
        <fullName evidence="2">Uncharacterized protein</fullName>
    </submittedName>
</protein>
<keyword evidence="3" id="KW-1185">Reference proteome</keyword>
<proteinExistence type="predicted"/>
<keyword evidence="1" id="KW-1133">Transmembrane helix</keyword>
<keyword evidence="1" id="KW-0812">Transmembrane</keyword>